<dbReference type="PANTHER" id="PTHR24006">
    <property type="entry name" value="UBIQUITIN CARBOXYL-TERMINAL HYDROLASE"/>
    <property type="match status" value="1"/>
</dbReference>
<dbReference type="InterPro" id="IPR012292">
    <property type="entry name" value="Globin/Proto"/>
</dbReference>
<protein>
    <recommendedName>
        <fullName evidence="4">ubiquitinyl hydrolase 1</fullName>
        <ecNumber evidence="4">3.4.19.12</ecNumber>
    </recommendedName>
</protein>
<evidence type="ECO:0000256" key="3">
    <source>
        <dbReference type="ARBA" id="ARBA00009085"/>
    </source>
</evidence>
<dbReference type="SUPFAM" id="SSF46458">
    <property type="entry name" value="Globin-like"/>
    <property type="match status" value="1"/>
</dbReference>
<dbReference type="InterPro" id="IPR009050">
    <property type="entry name" value="Globin-like_sf"/>
</dbReference>
<dbReference type="GO" id="GO:0005829">
    <property type="term" value="C:cytosol"/>
    <property type="evidence" value="ECO:0007669"/>
    <property type="project" value="TreeGrafter"/>
</dbReference>
<evidence type="ECO:0000256" key="1">
    <source>
        <dbReference type="ARBA" id="ARBA00000707"/>
    </source>
</evidence>
<dbReference type="InterPro" id="IPR037027">
    <property type="entry name" value="YqgF/RNaseH-like_dom_sf"/>
</dbReference>
<dbReference type="EC" id="3.4.19.12" evidence="4"/>
<dbReference type="Gene3D" id="3.90.70.10">
    <property type="entry name" value="Cysteine proteinases"/>
    <property type="match status" value="1"/>
</dbReference>
<dbReference type="InterPro" id="IPR050164">
    <property type="entry name" value="Peptidase_C19"/>
</dbReference>
<keyword evidence="10" id="KW-1133">Transmembrane helix</keyword>
<dbReference type="PROSITE" id="PS00973">
    <property type="entry name" value="USP_2"/>
    <property type="match status" value="1"/>
</dbReference>
<keyword evidence="11" id="KW-0472">Membrane</keyword>
<feature type="region of interest" description="Disordered" evidence="12">
    <location>
        <begin position="392"/>
        <end position="413"/>
    </location>
</feature>
<dbReference type="InterPro" id="IPR018200">
    <property type="entry name" value="USP_CS"/>
</dbReference>
<comment type="caution">
    <text evidence="14">The sequence shown here is derived from an EMBL/GenBank/DDBJ whole genome shotgun (WGS) entry which is preliminary data.</text>
</comment>
<dbReference type="InterPro" id="IPR001394">
    <property type="entry name" value="Peptidase_C19_UCH"/>
</dbReference>
<dbReference type="GO" id="GO:0016579">
    <property type="term" value="P:protein deubiquitination"/>
    <property type="evidence" value="ECO:0007669"/>
    <property type="project" value="InterPro"/>
</dbReference>
<dbReference type="GO" id="GO:0006139">
    <property type="term" value="P:nucleobase-containing compound metabolic process"/>
    <property type="evidence" value="ECO:0007669"/>
    <property type="project" value="InterPro"/>
</dbReference>
<dbReference type="SUPFAM" id="SSF54001">
    <property type="entry name" value="Cysteine proteinases"/>
    <property type="match status" value="1"/>
</dbReference>
<dbReference type="InterPro" id="IPR004837">
    <property type="entry name" value="NaCa_Exmemb"/>
</dbReference>
<dbReference type="Gene3D" id="1.10.490.10">
    <property type="entry name" value="Globins"/>
    <property type="match status" value="1"/>
</dbReference>
<evidence type="ECO:0000256" key="5">
    <source>
        <dbReference type="ARBA" id="ARBA00022670"/>
    </source>
</evidence>
<keyword evidence="9" id="KW-0788">Thiol protease</keyword>
<keyword evidence="7" id="KW-0833">Ubl conjugation pathway</keyword>
<keyword evidence="5" id="KW-0645">Protease</keyword>
<evidence type="ECO:0000256" key="7">
    <source>
        <dbReference type="ARBA" id="ARBA00022786"/>
    </source>
</evidence>
<evidence type="ECO:0000256" key="6">
    <source>
        <dbReference type="ARBA" id="ARBA00022692"/>
    </source>
</evidence>
<dbReference type="GO" id="GO:0055085">
    <property type="term" value="P:transmembrane transport"/>
    <property type="evidence" value="ECO:0007669"/>
    <property type="project" value="InterPro"/>
</dbReference>
<dbReference type="Gene3D" id="3.30.420.140">
    <property type="entry name" value="YqgF/RNase H-like domain"/>
    <property type="match status" value="1"/>
</dbReference>
<accession>A0A7J6TSZ9</accession>
<gene>
    <name evidence="14" type="ORF">FOZ62_031737</name>
</gene>
<dbReference type="Gene3D" id="2.40.50.140">
    <property type="entry name" value="Nucleic acid-binding proteins"/>
    <property type="match status" value="1"/>
</dbReference>
<dbReference type="InterPro" id="IPR012340">
    <property type="entry name" value="NA-bd_OB-fold"/>
</dbReference>
<dbReference type="GO" id="GO:0004843">
    <property type="term" value="F:cysteine-type deubiquitinase activity"/>
    <property type="evidence" value="ECO:0007669"/>
    <property type="project" value="UniProtKB-EC"/>
</dbReference>
<feature type="domain" description="USP" evidence="13">
    <location>
        <begin position="597"/>
        <end position="886"/>
    </location>
</feature>
<evidence type="ECO:0000256" key="12">
    <source>
        <dbReference type="SAM" id="MobiDB-lite"/>
    </source>
</evidence>
<dbReference type="SUPFAM" id="SSF50249">
    <property type="entry name" value="Nucleic acid-binding proteins"/>
    <property type="match status" value="1"/>
</dbReference>
<dbReference type="Proteomes" id="UP000574390">
    <property type="component" value="Unassembled WGS sequence"/>
</dbReference>
<dbReference type="Pfam" id="PF00443">
    <property type="entry name" value="UCH"/>
    <property type="match status" value="1"/>
</dbReference>
<dbReference type="GO" id="GO:0006508">
    <property type="term" value="P:proteolysis"/>
    <property type="evidence" value="ECO:0007669"/>
    <property type="project" value="UniProtKB-KW"/>
</dbReference>
<evidence type="ECO:0000256" key="2">
    <source>
        <dbReference type="ARBA" id="ARBA00004141"/>
    </source>
</evidence>
<keyword evidence="6" id="KW-0812">Transmembrane</keyword>
<dbReference type="GO" id="GO:0020037">
    <property type="term" value="F:heme binding"/>
    <property type="evidence" value="ECO:0007669"/>
    <property type="project" value="InterPro"/>
</dbReference>
<dbReference type="GO" id="GO:0005634">
    <property type="term" value="C:nucleus"/>
    <property type="evidence" value="ECO:0007669"/>
    <property type="project" value="TreeGrafter"/>
</dbReference>
<sequence>PDLPPDVLALEHDTFSPTLLEGEKSAKLKKARLLKMVLGCPGACCHLVTADVDGTLLDVTQLDWLVAPKSAEDRHKADMKKFEEKISRYVPAVVVVCAMDIRCRGLMRDLSDSCSWLVSTHPVLKQSKSVLPSPQVVWGDSTIPRIVAMRSNKAEKDGLTFLQRLGLSMCRFMQDPLAETVQLWSDEPSGLKKDHSPARGVLCPVHGEDVTFEEVLAAVSNPHPFELTRLARDTWPVAKEACCIAWHFSGAADSADEKSMLFLIKKRMCLPSAQSPYITMVLGGPSRYRGRDLKELHSVLAITDYHFDCFIQQVGRSLRDIGATNAVVDDAVVRLEAILHDGVAEGQSGSYFHLTASPDSAIGGIDVSKNGTMACLGANTYTYNRRLSTASTASTSSLKSPHPRRTSVRPTSNPYSKTMISSLRVGSKDWCLEGRVVSKSEVFGISTGDTFHAHVSDSNSDTVKLLFYDEAAHKFHSSIQIGGRYYFRNGKVMRAHSTFNKDAHVEIKFDTSAVIEAADDIEAVTETFRRLLMSALMGVTVCAVGTSFPNFYASLIMAKAGRSSTAIANALGSNIQNIFIALALPWISSLIRLNEPRGLYNLGNSCYLNSLLQCLGSNEGLRAAIQHQVSCNHSKQTACTDCALSRLFSLMHDPDNAVSPVYPTEVVEMMTRSLPLGRQHDAHEAFHILAQSTPHHGSSSELAHRGVFESRFGFFSYTTLICSECGRVTHKQEWNLDLVLSVNDETSLENCLRSHFASCEVSGDVYCERCCRRTRTFTEASVEEGPETLVICLRRANVRMKVARHVEFTKHLEMTDYLTITMGQRTAFYTLSAFVVHDGSSPSSGHYRAFAHVCGKWFECNDHTITMVAESNAFAQCGYLFFYDRFFPTIGGGSEPFDTPNLVREVDDLMDVEDDMLSLEWKSPRSLRPSDGSDVSMTTPSRMVHTRIRLDDAPVCQAQWALPDDDEPLEFKAIARPQAYMPLRIGGLAVASSSWDWIYPDSSMRASPVKRQRTQKRFQDGPFDTLEGALRAATSFAGADVEKLCKKDTQTRAGNERVDIYRCPFGDRVGWQRCRWTVNVVYGPSGFHLELPTEHSPHERVSGQAERLPPLSTAVKSIVDKDAIEGVPPWKTMRKLADARLAEPSDAVRKQVYNRRYACKQERHDGIRGPGKTFYELKEYVESLPSPPRDDTQAFCLASSLDPNDDYFAFFSCLSLLRNHADSTILVGDFTHNLSWVGIPTLLLGTHSRKGSFQLLSVGYSSREDSVHVEAGMRGIVNWCERLGISHHPFILIADSAGCFGGAFEAVVQLSILMVVRQECHSQVHGLFIPDRLDGNYRLPPSLSVSAMTPPINVRVHCHVHMRDNINKALKKYIKSANAGEKQWAEKQKESFRQAIAFIQNSSCERHFRIACQLMVSAWEPHHKEMVDYFREHWVHKKCMWAQGVPDDVMPLLIEPKQDTICSMSGTKLYLKK</sequence>
<dbReference type="PROSITE" id="PS50235">
    <property type="entry name" value="USP_3"/>
    <property type="match status" value="1"/>
</dbReference>
<dbReference type="Pfam" id="PF01699">
    <property type="entry name" value="Na_Ca_ex"/>
    <property type="match status" value="1"/>
</dbReference>
<evidence type="ECO:0000256" key="11">
    <source>
        <dbReference type="ARBA" id="ARBA00023136"/>
    </source>
</evidence>
<dbReference type="InterPro" id="IPR028889">
    <property type="entry name" value="USP"/>
</dbReference>
<dbReference type="PROSITE" id="PS00972">
    <property type="entry name" value="USP_1"/>
    <property type="match status" value="1"/>
</dbReference>
<dbReference type="GO" id="GO:0019825">
    <property type="term" value="F:oxygen binding"/>
    <property type="evidence" value="ECO:0007669"/>
    <property type="project" value="InterPro"/>
</dbReference>
<keyword evidence="8" id="KW-0378">Hydrolase</keyword>
<comment type="similarity">
    <text evidence="3">Belongs to the peptidase C19 family.</text>
</comment>
<evidence type="ECO:0000313" key="15">
    <source>
        <dbReference type="Proteomes" id="UP000574390"/>
    </source>
</evidence>
<evidence type="ECO:0000256" key="8">
    <source>
        <dbReference type="ARBA" id="ARBA00022801"/>
    </source>
</evidence>
<evidence type="ECO:0000313" key="14">
    <source>
        <dbReference type="EMBL" id="KAF4748408.1"/>
    </source>
</evidence>
<comment type="subcellular location">
    <subcellularLocation>
        <location evidence="2">Membrane</location>
        <topology evidence="2">Multi-pass membrane protein</topology>
    </subcellularLocation>
</comment>
<name>A0A7J6TSZ9_PEROL</name>
<evidence type="ECO:0000256" key="10">
    <source>
        <dbReference type="ARBA" id="ARBA00022989"/>
    </source>
</evidence>
<dbReference type="PANTHER" id="PTHR24006:SF758">
    <property type="entry name" value="UBIQUITIN CARBOXYL-TERMINAL HYDROLASE 36"/>
    <property type="match status" value="1"/>
</dbReference>
<reference evidence="14 15" key="1">
    <citation type="submission" date="2020-04" db="EMBL/GenBank/DDBJ databases">
        <title>Perkinsus olseni comparative genomics.</title>
        <authorList>
            <person name="Bogema D.R."/>
        </authorList>
    </citation>
    <scope>NUCLEOTIDE SEQUENCE [LARGE SCALE GENOMIC DNA]</scope>
    <source>
        <strain evidence="14">ATCC PRA-205</strain>
    </source>
</reference>
<comment type="catalytic activity">
    <reaction evidence="1">
        <text>Thiol-dependent hydrolysis of ester, thioester, amide, peptide and isopeptide bonds formed by the C-terminal Gly of ubiquitin (a 76-residue protein attached to proteins as an intracellular targeting signal).</text>
        <dbReference type="EC" id="3.4.19.12"/>
    </reaction>
</comment>
<dbReference type="EMBL" id="JABANM010004969">
    <property type="protein sequence ID" value="KAF4748408.1"/>
    <property type="molecule type" value="Genomic_DNA"/>
</dbReference>
<evidence type="ECO:0000256" key="4">
    <source>
        <dbReference type="ARBA" id="ARBA00012759"/>
    </source>
</evidence>
<evidence type="ECO:0000259" key="13">
    <source>
        <dbReference type="PROSITE" id="PS50235"/>
    </source>
</evidence>
<proteinExistence type="inferred from homology"/>
<organism evidence="14 15">
    <name type="scientific">Perkinsus olseni</name>
    <name type="common">Perkinsus atlanticus</name>
    <dbReference type="NCBI Taxonomy" id="32597"/>
    <lineage>
        <taxon>Eukaryota</taxon>
        <taxon>Sar</taxon>
        <taxon>Alveolata</taxon>
        <taxon>Perkinsozoa</taxon>
        <taxon>Perkinsea</taxon>
        <taxon>Perkinsida</taxon>
        <taxon>Perkinsidae</taxon>
        <taxon>Perkinsus</taxon>
    </lineage>
</organism>
<dbReference type="InterPro" id="IPR038765">
    <property type="entry name" value="Papain-like_cys_pep_sf"/>
</dbReference>
<feature type="non-terminal residue" evidence="14">
    <location>
        <position position="1473"/>
    </location>
</feature>
<evidence type="ECO:0000256" key="9">
    <source>
        <dbReference type="ARBA" id="ARBA00022807"/>
    </source>
</evidence>
<dbReference type="GO" id="GO:0016020">
    <property type="term" value="C:membrane"/>
    <property type="evidence" value="ECO:0007669"/>
    <property type="project" value="UniProtKB-SubCell"/>
</dbReference>